<reference evidence="1 2" key="1">
    <citation type="journal article" date="2005" name="PLoS Biol.">
        <title>The genomes of Oryza sativa: a history of duplications.</title>
        <authorList>
            <person name="Yu J."/>
            <person name="Wang J."/>
            <person name="Lin W."/>
            <person name="Li S."/>
            <person name="Li H."/>
            <person name="Zhou J."/>
            <person name="Ni P."/>
            <person name="Dong W."/>
            <person name="Hu S."/>
            <person name="Zeng C."/>
            <person name="Zhang J."/>
            <person name="Zhang Y."/>
            <person name="Li R."/>
            <person name="Xu Z."/>
            <person name="Li S."/>
            <person name="Li X."/>
            <person name="Zheng H."/>
            <person name="Cong L."/>
            <person name="Lin L."/>
            <person name="Yin J."/>
            <person name="Geng J."/>
            <person name="Li G."/>
            <person name="Shi J."/>
            <person name="Liu J."/>
            <person name="Lv H."/>
            <person name="Li J."/>
            <person name="Wang J."/>
            <person name="Deng Y."/>
            <person name="Ran L."/>
            <person name="Shi X."/>
            <person name="Wang X."/>
            <person name="Wu Q."/>
            <person name="Li C."/>
            <person name="Ren X."/>
            <person name="Wang J."/>
            <person name="Wang X."/>
            <person name="Li D."/>
            <person name="Liu D."/>
            <person name="Zhang X."/>
            <person name="Ji Z."/>
            <person name="Zhao W."/>
            <person name="Sun Y."/>
            <person name="Zhang Z."/>
            <person name="Bao J."/>
            <person name="Han Y."/>
            <person name="Dong L."/>
            <person name="Ji J."/>
            <person name="Chen P."/>
            <person name="Wu S."/>
            <person name="Liu J."/>
            <person name="Xiao Y."/>
            <person name="Bu D."/>
            <person name="Tan J."/>
            <person name="Yang L."/>
            <person name="Ye C."/>
            <person name="Zhang J."/>
            <person name="Xu J."/>
            <person name="Zhou Y."/>
            <person name="Yu Y."/>
            <person name="Zhang B."/>
            <person name="Zhuang S."/>
            <person name="Wei H."/>
            <person name="Liu B."/>
            <person name="Lei M."/>
            <person name="Yu H."/>
            <person name="Li Y."/>
            <person name="Xu H."/>
            <person name="Wei S."/>
            <person name="He X."/>
            <person name="Fang L."/>
            <person name="Zhang Z."/>
            <person name="Zhang Y."/>
            <person name="Huang X."/>
            <person name="Su Z."/>
            <person name="Tong W."/>
            <person name="Li J."/>
            <person name="Tong Z."/>
            <person name="Li S."/>
            <person name="Ye J."/>
            <person name="Wang L."/>
            <person name="Fang L."/>
            <person name="Lei T."/>
            <person name="Chen C."/>
            <person name="Chen H."/>
            <person name="Xu Z."/>
            <person name="Li H."/>
            <person name="Huang H."/>
            <person name="Zhang F."/>
            <person name="Xu H."/>
            <person name="Li N."/>
            <person name="Zhao C."/>
            <person name="Li S."/>
            <person name="Dong L."/>
            <person name="Huang Y."/>
            <person name="Li L."/>
            <person name="Xi Y."/>
            <person name="Qi Q."/>
            <person name="Li W."/>
            <person name="Zhang B."/>
            <person name="Hu W."/>
            <person name="Zhang Y."/>
            <person name="Tian X."/>
            <person name="Jiao Y."/>
            <person name="Liang X."/>
            <person name="Jin J."/>
            <person name="Gao L."/>
            <person name="Zheng W."/>
            <person name="Hao B."/>
            <person name="Liu S."/>
            <person name="Wang W."/>
            <person name="Yuan L."/>
            <person name="Cao M."/>
            <person name="McDermott J."/>
            <person name="Samudrala R."/>
            <person name="Wang J."/>
            <person name="Wong G.K."/>
            <person name="Yang H."/>
        </authorList>
    </citation>
    <scope>NUCLEOTIDE SEQUENCE [LARGE SCALE GENOMIC DNA]</scope>
    <source>
        <strain evidence="2">cv. 93-11</strain>
    </source>
</reference>
<dbReference type="AlphaFoldDB" id="A2ZE89"/>
<gene>
    <name evidence="1" type="ORF">OsI_36100</name>
</gene>
<proteinExistence type="predicted"/>
<keyword evidence="2" id="KW-1185">Reference proteome</keyword>
<dbReference type="Proteomes" id="UP000007015">
    <property type="component" value="Chromosome 11"/>
</dbReference>
<dbReference type="EMBL" id="CM000136">
    <property type="protein sequence ID" value="EAY80923.1"/>
    <property type="molecule type" value="Genomic_DNA"/>
</dbReference>
<evidence type="ECO:0000313" key="2">
    <source>
        <dbReference type="Proteomes" id="UP000007015"/>
    </source>
</evidence>
<protein>
    <submittedName>
        <fullName evidence="1">Uncharacterized protein</fullName>
    </submittedName>
</protein>
<dbReference type="Gramene" id="BGIOSGA033997-TA">
    <property type="protein sequence ID" value="BGIOSGA033997-PA"/>
    <property type="gene ID" value="BGIOSGA033997"/>
</dbReference>
<evidence type="ECO:0000313" key="1">
    <source>
        <dbReference type="EMBL" id="EAY80923.1"/>
    </source>
</evidence>
<name>A2ZE89_ORYSI</name>
<organism evidence="1 2">
    <name type="scientific">Oryza sativa subsp. indica</name>
    <name type="common">Rice</name>
    <dbReference type="NCBI Taxonomy" id="39946"/>
    <lineage>
        <taxon>Eukaryota</taxon>
        <taxon>Viridiplantae</taxon>
        <taxon>Streptophyta</taxon>
        <taxon>Embryophyta</taxon>
        <taxon>Tracheophyta</taxon>
        <taxon>Spermatophyta</taxon>
        <taxon>Magnoliopsida</taxon>
        <taxon>Liliopsida</taxon>
        <taxon>Poales</taxon>
        <taxon>Poaceae</taxon>
        <taxon>BOP clade</taxon>
        <taxon>Oryzoideae</taxon>
        <taxon>Oryzeae</taxon>
        <taxon>Oryzinae</taxon>
        <taxon>Oryza</taxon>
        <taxon>Oryza sativa</taxon>
    </lineage>
</organism>
<dbReference type="HOGENOM" id="CLU_1838445_0_0_1"/>
<sequence>MGWSRVTAARLEPPNLTVVKPSLFVVYVSKEVSLCSHSKSLGTRSNGGVKDEFSILSEGRKKLVQWRDGEKKTRDCLLGGSTDGKVKGHFDTTRATDLMVVKGHCNPSRATGDNGRAKSVGSDGWEVKGYCITALEKLKP</sequence>
<accession>A2ZE89</accession>